<gene>
    <name evidence="8" type="ORF">FGF68_00300</name>
</gene>
<feature type="transmembrane region" description="Helical" evidence="5">
    <location>
        <begin position="154"/>
        <end position="176"/>
    </location>
</feature>
<protein>
    <submittedName>
        <fullName evidence="8">Rhomboid family intramembrane serine protease</fullName>
    </submittedName>
</protein>
<evidence type="ECO:0000259" key="6">
    <source>
        <dbReference type="Pfam" id="PF01694"/>
    </source>
</evidence>
<keyword evidence="3 5" id="KW-1133">Transmembrane helix</keyword>
<keyword evidence="8" id="KW-0378">Hydrolase</keyword>
<dbReference type="Pfam" id="PF01694">
    <property type="entry name" value="Rhomboid"/>
    <property type="match status" value="1"/>
</dbReference>
<dbReference type="GO" id="GO:0016020">
    <property type="term" value="C:membrane"/>
    <property type="evidence" value="ECO:0007669"/>
    <property type="project" value="UniProtKB-SubCell"/>
</dbReference>
<comment type="caution">
    <text evidence="8">The sequence shown here is derived from an EMBL/GenBank/DDBJ whole genome shotgun (WGS) entry which is preliminary data.</text>
</comment>
<evidence type="ECO:0000259" key="7">
    <source>
        <dbReference type="Pfam" id="PF20216"/>
    </source>
</evidence>
<dbReference type="RefSeq" id="WP_068868122.1">
    <property type="nucleotide sequence ID" value="NZ_VDCI01000001.1"/>
</dbReference>
<dbReference type="Proteomes" id="UP000309544">
    <property type="component" value="Unassembled WGS sequence"/>
</dbReference>
<feature type="domain" description="DUF6576" evidence="7">
    <location>
        <begin position="242"/>
        <end position="269"/>
    </location>
</feature>
<dbReference type="PANTHER" id="PTHR43731:SF26">
    <property type="entry name" value="RHOMBOID-LIKE PROTEIN 10, CHLOROPLASTIC"/>
    <property type="match status" value="1"/>
</dbReference>
<evidence type="ECO:0000256" key="5">
    <source>
        <dbReference type="SAM" id="Phobius"/>
    </source>
</evidence>
<feature type="transmembrane region" description="Helical" evidence="5">
    <location>
        <begin position="103"/>
        <end position="121"/>
    </location>
</feature>
<evidence type="ECO:0000313" key="9">
    <source>
        <dbReference type="Proteomes" id="UP000309544"/>
    </source>
</evidence>
<feature type="transmembrane region" description="Helical" evidence="5">
    <location>
        <begin position="188"/>
        <end position="205"/>
    </location>
</feature>
<feature type="transmembrane region" description="Helical" evidence="5">
    <location>
        <begin position="67"/>
        <end position="91"/>
    </location>
</feature>
<dbReference type="GO" id="GO:0006508">
    <property type="term" value="P:proteolysis"/>
    <property type="evidence" value="ECO:0007669"/>
    <property type="project" value="UniProtKB-KW"/>
</dbReference>
<proteinExistence type="predicted"/>
<sequence length="275" mass="30421">MNHYEQTYRPGGFQVMPPGIKAIILANIAVFLVQFATPLGQLLYMYGSLWPMASPNPAGPGFQIWQPISYMFMHGGLAHILFNMFALWLFGAEIENYWGTKEFTTYYFICGIGAAIVNLLTTIGSPYPTVGASGAVFGVLLAFGMMFPDRYIFLYFLFPIKAKFFVAGYAAIELLMGLNNSAMGSGSNIAHFAHLGGMVVGFAYIKFRQQGWSLSDWIDKTFPKNDAEGPTLYKKGPSQEVSEEEIDNILDKISSKGYASLTDEEKKKLLKAGGR</sequence>
<dbReference type="InterPro" id="IPR046483">
    <property type="entry name" value="DUF6576"/>
</dbReference>
<dbReference type="GO" id="GO:0004252">
    <property type="term" value="F:serine-type endopeptidase activity"/>
    <property type="evidence" value="ECO:0007669"/>
    <property type="project" value="InterPro"/>
</dbReference>
<feature type="transmembrane region" description="Helical" evidence="5">
    <location>
        <begin position="127"/>
        <end position="147"/>
    </location>
</feature>
<keyword evidence="2 5" id="KW-0812">Transmembrane</keyword>
<dbReference type="PANTHER" id="PTHR43731">
    <property type="entry name" value="RHOMBOID PROTEASE"/>
    <property type="match status" value="1"/>
</dbReference>
<dbReference type="SUPFAM" id="SSF144091">
    <property type="entry name" value="Rhomboid-like"/>
    <property type="match status" value="1"/>
</dbReference>
<evidence type="ECO:0000256" key="1">
    <source>
        <dbReference type="ARBA" id="ARBA00004141"/>
    </source>
</evidence>
<name>A0A5C4S2D8_PROVB</name>
<dbReference type="AlphaFoldDB" id="A0A5C4S2D8"/>
<comment type="subcellular location">
    <subcellularLocation>
        <location evidence="1">Membrane</location>
        <topology evidence="1">Multi-pass membrane protein</topology>
    </subcellularLocation>
</comment>
<feature type="domain" description="Peptidase S54 rhomboid" evidence="6">
    <location>
        <begin position="63"/>
        <end position="205"/>
    </location>
</feature>
<accession>A0A5C4S2D8</accession>
<dbReference type="Pfam" id="PF20216">
    <property type="entry name" value="DUF6576"/>
    <property type="match status" value="1"/>
</dbReference>
<dbReference type="Gene3D" id="1.20.1540.10">
    <property type="entry name" value="Rhomboid-like"/>
    <property type="match status" value="1"/>
</dbReference>
<dbReference type="SMART" id="SM01160">
    <property type="entry name" value="DUF1751"/>
    <property type="match status" value="1"/>
</dbReference>
<evidence type="ECO:0000256" key="3">
    <source>
        <dbReference type="ARBA" id="ARBA00022989"/>
    </source>
</evidence>
<dbReference type="EMBL" id="VDCI01000001">
    <property type="protein sequence ID" value="TNJ37663.1"/>
    <property type="molecule type" value="Genomic_DNA"/>
</dbReference>
<feature type="transmembrane region" description="Helical" evidence="5">
    <location>
        <begin position="22"/>
        <end position="47"/>
    </location>
</feature>
<keyword evidence="4 5" id="KW-0472">Membrane</keyword>
<keyword evidence="8" id="KW-0645">Protease</keyword>
<dbReference type="InterPro" id="IPR035952">
    <property type="entry name" value="Rhomboid-like_sf"/>
</dbReference>
<evidence type="ECO:0000313" key="8">
    <source>
        <dbReference type="EMBL" id="TNJ37663.1"/>
    </source>
</evidence>
<dbReference type="InterPro" id="IPR050925">
    <property type="entry name" value="Rhomboid_protease_S54"/>
</dbReference>
<organism evidence="8 9">
    <name type="scientific">Prosthecochloris vibrioformis</name>
    <name type="common">Chlorobium vibrioforme</name>
    <dbReference type="NCBI Taxonomy" id="1098"/>
    <lineage>
        <taxon>Bacteria</taxon>
        <taxon>Pseudomonadati</taxon>
        <taxon>Chlorobiota</taxon>
        <taxon>Chlorobiia</taxon>
        <taxon>Chlorobiales</taxon>
        <taxon>Chlorobiaceae</taxon>
        <taxon>Prosthecochloris</taxon>
    </lineage>
</organism>
<evidence type="ECO:0000256" key="4">
    <source>
        <dbReference type="ARBA" id="ARBA00023136"/>
    </source>
</evidence>
<reference evidence="8 9" key="1">
    <citation type="submission" date="2019-05" db="EMBL/GenBank/DDBJ databases">
        <title>Draft Whole-Genome sequence of the green sulfur bacterium Prosthecochloris vibrioformis DSM 260.</title>
        <authorList>
            <person name="Meyer T.E."/>
            <person name="Kyndt J.A."/>
        </authorList>
    </citation>
    <scope>NUCLEOTIDE SEQUENCE [LARGE SCALE GENOMIC DNA]</scope>
    <source>
        <strain evidence="8 9">DSM 260</strain>
    </source>
</reference>
<evidence type="ECO:0000256" key="2">
    <source>
        <dbReference type="ARBA" id="ARBA00022692"/>
    </source>
</evidence>
<dbReference type="InterPro" id="IPR022764">
    <property type="entry name" value="Peptidase_S54_rhomboid_dom"/>
</dbReference>
<keyword evidence="9" id="KW-1185">Reference proteome</keyword>